<feature type="domain" description="PKD/Chitinase" evidence="7">
    <location>
        <begin position="919"/>
        <end position="1008"/>
    </location>
</feature>
<dbReference type="NCBIfam" id="TIGR04183">
    <property type="entry name" value="Por_Secre_tail"/>
    <property type="match status" value="1"/>
</dbReference>
<evidence type="ECO:0000256" key="3">
    <source>
        <dbReference type="ARBA" id="ARBA00022989"/>
    </source>
</evidence>
<dbReference type="InterPro" id="IPR022409">
    <property type="entry name" value="PKD/Chitinase_dom"/>
</dbReference>
<feature type="domain" description="PKD/Chitinase" evidence="7">
    <location>
        <begin position="824"/>
        <end position="913"/>
    </location>
</feature>
<dbReference type="PANTHER" id="PTHR46182">
    <property type="entry name" value="FI19480P1"/>
    <property type="match status" value="1"/>
</dbReference>
<dbReference type="OrthoDB" id="9805017at2"/>
<keyword evidence="6" id="KW-0732">Signal</keyword>
<dbReference type="SMART" id="SM00089">
    <property type="entry name" value="PKD"/>
    <property type="match status" value="9"/>
</dbReference>
<dbReference type="EMBL" id="VOHS01000009">
    <property type="protein sequence ID" value="TWW00352.1"/>
    <property type="molecule type" value="Genomic_DNA"/>
</dbReference>
<dbReference type="InterPro" id="IPR039448">
    <property type="entry name" value="Beta_helix"/>
</dbReference>
<evidence type="ECO:0000256" key="2">
    <source>
        <dbReference type="ARBA" id="ARBA00022692"/>
    </source>
</evidence>
<dbReference type="SUPFAM" id="SSF51126">
    <property type="entry name" value="Pectin lyase-like"/>
    <property type="match status" value="1"/>
</dbReference>
<dbReference type="InterPro" id="IPR012334">
    <property type="entry name" value="Pectin_lyas_fold"/>
</dbReference>
<dbReference type="Proteomes" id="UP000318815">
    <property type="component" value="Unassembled WGS sequence"/>
</dbReference>
<evidence type="ECO:0000259" key="7">
    <source>
        <dbReference type="SMART" id="SM00089"/>
    </source>
</evidence>
<dbReference type="Pfam" id="PF02230">
    <property type="entry name" value="Abhydrolase_2"/>
    <property type="match status" value="1"/>
</dbReference>
<keyword evidence="9" id="KW-1185">Reference proteome</keyword>
<dbReference type="PANTHER" id="PTHR46182:SF2">
    <property type="entry name" value="FI19480P1"/>
    <property type="match status" value="1"/>
</dbReference>
<keyword evidence="4" id="KW-0472">Membrane</keyword>
<sequence>MKHLYTIAMFRKLAACLAVMLFTTLTITAQQTAVSLAGTRVTNSGGYYEYVPPSYAASKDSFPLLIFIHGIGELGNGTSNLPAVLRNGVPKLIDKGLFPASFTVGGKSFSFIVASPQFKNIPSPMDVLSLVNYLKGKFRIDSKRIYVTGLSMGGGATEDFASANDSYAQIPAAVVAVAGNMNPKQITNAPKVMAKNDVPVWFLHNENDPVVPSQYSKDWTSMMDSYKPSPTPQPKLTIFNASGHDAWSKAYDPSYKEDGLNVYEWMLQYEKGGKVSTPSKPNTGNKRVNARPNIGNGMYYPDAMSAFGLNPGDTLCIPAGDYEFIQLGSLVGTAAKPIVITNCGGVVRTGIKTLKTDVSFNIMGGKFLHITGSGTPGVEYGFDINGRNLLGIKMQGIYLGSGSSDIDIHNFYVHDVGSFMVAKTTQECGNPQFWEGKYVMKNVKIHHIKGRYSDYEGFYIGNTHYVMDYLLCQGIKSHHIQDLEVYDNDLQYMGQDGIQISMCDLGENKIHHNIVRNYGTTKLDAQSYGMLMGGGSRVKLYNNVVDNGYLPGIALFGSGISYVYNNVISNVENGEGINVSDKLILEPVTGYIYNNTIYNTGNTGIKIYAYLTTIGHKVYNNLVIEKAAGGSYPTDGLYIRGAQNIKFDYGNNMFSTTANAGKVVTNVNSGDFHLTAASTAVDAGKSVADLGLITDKDDLKRPMNSGYDVGAYEYQLPKTPSKGNVAPTANAGKDVTITLPTNTVTLDGTGSADTDGKISKYLWTKQSGPAGGTITNNATASTSVTGLTAGTYIFTLTVTDDKSATDIDSVTVKVNAAAANKPPVSNPGSAVIITLPTNTVTLDGAGSADGDGKINKYEWKKVSGPAAGTITTPAAVKTTITGLTAGAYVFSLTVTDDKQSASTSTVSVTVNPATNKAPVANAGKAVNITLPTNSATLDGSASSDADGKISKYEWKKVSGPATGAITTPAAAKTTITGLTAGTYVFSLTVTDDKQTANTATVTVTVNPATNKLPVAVPGNAVSITLPTNSVTLDGQASYDPDGKITKYLWQRMSGPNDVTLSNASAVKTTISGMIAGTYVFSLSVADDDGAVSSANITVTVNPAANKAPVANAGSTQTITLPVSTVTLDGKASSDPDGTISKYEWKKVSGPAGGAISTPATVKTAITGLTAGTYVFSLTVTDNKQATNTANVTVKVNPAPNKAPVANAGSAQTITLPTNSVTLDGKASADADGTIAKYEWKKVSGPATGTIATPAAVKTAISGLTAGTYVFSLTVTDNSGAVAAANVTVTVKPAPNKAPVANAGSAVTITLPTSTVTLDGKASSDADGTITKYAWKKVSGPNGGAITTPAAVKTTITGLTAGTYVYALTVTDNSGASATANVTITVKAAPAANKLPIANAGPDVTITLPENSALLDGSLSMDPDGKIAKYEWYKVSGPNGGTIKVKDAAITTAQLLIEGTYLLALKVTDAAGATDIDTMKLVVKAAPPAVNAPPVARAGNDITVRLPVNSVILNGAASSDPDGIVTNYQWLKISGKDVHFSNATGIINVVSGLTPGTYVIELQVTDNKNAKASDRLTITVLPAENSTGKPPVVLTQGDLTLRLPNAGMKADGSRSYANGANISSYAWKQVYGPLQAVIAAPSAKATDITGMNFPGSYVFELIVTDDKKQSSRATFEVTVLEAGGDAFVPEITTYPNPVVTALTFKQRMKNSSQGTITIFNIAGKAMRSYNLPAGENIQQTLDVSNLPIGTYILQVVYKNNTYKWSTKFVKSE</sequence>
<keyword evidence="2" id="KW-0812">Transmembrane</keyword>
<dbReference type="Gene3D" id="2.60.40.10">
    <property type="entry name" value="Immunoglobulins"/>
    <property type="match status" value="10"/>
</dbReference>
<organism evidence="8 9">
    <name type="scientific">Chitinophaga pinensis</name>
    <dbReference type="NCBI Taxonomy" id="79329"/>
    <lineage>
        <taxon>Bacteria</taxon>
        <taxon>Pseudomonadati</taxon>
        <taxon>Bacteroidota</taxon>
        <taxon>Chitinophagia</taxon>
        <taxon>Chitinophagales</taxon>
        <taxon>Chitinophagaceae</taxon>
        <taxon>Chitinophaga</taxon>
    </lineage>
</organism>
<comment type="caution">
    <text evidence="8">The sequence shown here is derived from an EMBL/GenBank/DDBJ whole genome shotgun (WGS) entry which is preliminary data.</text>
</comment>
<evidence type="ECO:0000256" key="1">
    <source>
        <dbReference type="ARBA" id="ARBA00004370"/>
    </source>
</evidence>
<dbReference type="Pfam" id="PF13229">
    <property type="entry name" value="Beta_helix"/>
    <property type="match status" value="1"/>
</dbReference>
<dbReference type="FunFam" id="2.60.40.10:FF:000257">
    <property type="entry name" value="Dyslexia-associated protein KIAA0319-like"/>
    <property type="match status" value="4"/>
</dbReference>
<dbReference type="SUPFAM" id="SSF53474">
    <property type="entry name" value="alpha/beta-Hydrolases"/>
    <property type="match status" value="1"/>
</dbReference>
<evidence type="ECO:0000256" key="5">
    <source>
        <dbReference type="ARBA" id="ARBA00023180"/>
    </source>
</evidence>
<gene>
    <name evidence="8" type="ORF">FEF09_11775</name>
</gene>
<feature type="domain" description="PKD/Chitinase" evidence="7">
    <location>
        <begin position="1494"/>
        <end position="1582"/>
    </location>
</feature>
<dbReference type="GO" id="GO:0031410">
    <property type="term" value="C:cytoplasmic vesicle"/>
    <property type="evidence" value="ECO:0007669"/>
    <property type="project" value="TreeGrafter"/>
</dbReference>
<evidence type="ECO:0000256" key="4">
    <source>
        <dbReference type="ARBA" id="ARBA00023136"/>
    </source>
</evidence>
<dbReference type="InterPro" id="IPR011050">
    <property type="entry name" value="Pectin_lyase_fold/virulence"/>
</dbReference>
<dbReference type="FunFam" id="2.60.40.10:FF:000061">
    <property type="entry name" value="Dyslexia-associated protein KIAA0319 homolog"/>
    <property type="match status" value="3"/>
</dbReference>
<dbReference type="InterPro" id="IPR035986">
    <property type="entry name" value="PKD_dom_sf"/>
</dbReference>
<dbReference type="SUPFAM" id="SSF49299">
    <property type="entry name" value="PKD domain"/>
    <property type="match status" value="9"/>
</dbReference>
<accession>A0A5C6LTU0</accession>
<dbReference type="Gene3D" id="3.40.50.1820">
    <property type="entry name" value="alpha/beta hydrolase"/>
    <property type="match status" value="1"/>
</dbReference>
<dbReference type="InterPro" id="IPR006626">
    <property type="entry name" value="PbH1"/>
</dbReference>
<dbReference type="InterPro" id="IPR029058">
    <property type="entry name" value="AB_hydrolase_fold"/>
</dbReference>
<dbReference type="Pfam" id="PF22352">
    <property type="entry name" value="K319L-like_PKD"/>
    <property type="match status" value="10"/>
</dbReference>
<feature type="signal peptide" evidence="6">
    <location>
        <begin position="1"/>
        <end position="29"/>
    </location>
</feature>
<protein>
    <submittedName>
        <fullName evidence="8">T9SS type A sorting domain-containing protein</fullName>
    </submittedName>
</protein>
<dbReference type="Gene3D" id="2.160.20.10">
    <property type="entry name" value="Single-stranded right-handed beta-helix, Pectin lyase-like"/>
    <property type="match status" value="1"/>
</dbReference>
<keyword evidence="5" id="KW-0325">Glycoprotein</keyword>
<feature type="domain" description="PKD/Chitinase" evidence="7">
    <location>
        <begin position="1204"/>
        <end position="1293"/>
    </location>
</feature>
<evidence type="ECO:0000256" key="6">
    <source>
        <dbReference type="SAM" id="SignalP"/>
    </source>
</evidence>
<feature type="domain" description="PKD/Chitinase" evidence="7">
    <location>
        <begin position="728"/>
        <end position="817"/>
    </location>
</feature>
<keyword evidence="3" id="KW-1133">Transmembrane helix</keyword>
<dbReference type="InterPro" id="IPR013783">
    <property type="entry name" value="Ig-like_fold"/>
</dbReference>
<dbReference type="InterPro" id="IPR026444">
    <property type="entry name" value="Secre_tail"/>
</dbReference>
<dbReference type="CDD" id="cd00146">
    <property type="entry name" value="PKD"/>
    <property type="match status" value="4"/>
</dbReference>
<feature type="chain" id="PRO_5022932544" evidence="6">
    <location>
        <begin position="30"/>
        <end position="1771"/>
    </location>
</feature>
<comment type="subcellular location">
    <subcellularLocation>
        <location evidence="1">Membrane</location>
    </subcellularLocation>
</comment>
<dbReference type="Pfam" id="PF18962">
    <property type="entry name" value="Por_Secre_tail"/>
    <property type="match status" value="1"/>
</dbReference>
<dbReference type="InterPro" id="IPR003140">
    <property type="entry name" value="PLipase/COase/thioEstase"/>
</dbReference>
<feature type="domain" description="PKD/Chitinase" evidence="7">
    <location>
        <begin position="1014"/>
        <end position="1103"/>
    </location>
</feature>
<dbReference type="InterPro" id="IPR029865">
    <property type="entry name" value="KIAA0319-like"/>
</dbReference>
<proteinExistence type="predicted"/>
<name>A0A5C6LTU0_9BACT</name>
<feature type="domain" description="PKD/Chitinase" evidence="7">
    <location>
        <begin position="1299"/>
        <end position="1388"/>
    </location>
</feature>
<dbReference type="RefSeq" id="WP_146305294.1">
    <property type="nucleotide sequence ID" value="NZ_VOHS01000009.1"/>
</dbReference>
<dbReference type="InterPro" id="IPR059226">
    <property type="entry name" value="Choice_anch_Q_dom"/>
</dbReference>
<evidence type="ECO:0000313" key="8">
    <source>
        <dbReference type="EMBL" id="TWW00352.1"/>
    </source>
</evidence>
<evidence type="ECO:0000313" key="9">
    <source>
        <dbReference type="Proteomes" id="UP000318815"/>
    </source>
</evidence>
<feature type="domain" description="PKD/Chitinase" evidence="7">
    <location>
        <begin position="1396"/>
        <end position="1485"/>
    </location>
</feature>
<feature type="domain" description="PKD/Chitinase" evidence="7">
    <location>
        <begin position="1109"/>
        <end position="1198"/>
    </location>
</feature>
<dbReference type="NCBIfam" id="NF041518">
    <property type="entry name" value="choice_anch_Q"/>
    <property type="match status" value="1"/>
</dbReference>
<dbReference type="SMART" id="SM00710">
    <property type="entry name" value="PbH1"/>
    <property type="match status" value="9"/>
</dbReference>
<dbReference type="GO" id="GO:0016020">
    <property type="term" value="C:membrane"/>
    <property type="evidence" value="ECO:0007669"/>
    <property type="project" value="UniProtKB-SubCell"/>
</dbReference>
<dbReference type="GO" id="GO:0016787">
    <property type="term" value="F:hydrolase activity"/>
    <property type="evidence" value="ECO:0007669"/>
    <property type="project" value="InterPro"/>
</dbReference>
<reference evidence="8 9" key="1">
    <citation type="submission" date="2019-08" db="EMBL/GenBank/DDBJ databases">
        <title>Whole genome sequencing of chitin degrading bacteria Chitinophaga pinensis YS16.</title>
        <authorList>
            <person name="Singh R.P."/>
            <person name="Manchanda G."/>
            <person name="Maurya I.K."/>
            <person name="Joshi N.K."/>
            <person name="Srivastava A.K."/>
        </authorList>
    </citation>
    <scope>NUCLEOTIDE SEQUENCE [LARGE SCALE GENOMIC DNA]</scope>
    <source>
        <strain evidence="8 9">YS-16</strain>
    </source>
</reference>